<dbReference type="AlphaFoldDB" id="A0A9E6XVH2"/>
<dbReference type="InterPro" id="IPR045079">
    <property type="entry name" value="Oxoprolinase-like"/>
</dbReference>
<dbReference type="Proteomes" id="UP001162834">
    <property type="component" value="Chromosome"/>
</dbReference>
<feature type="region of interest" description="Disordered" evidence="1">
    <location>
        <begin position="527"/>
        <end position="549"/>
    </location>
</feature>
<dbReference type="EMBL" id="CP087164">
    <property type="protein sequence ID" value="UGS34521.1"/>
    <property type="molecule type" value="Genomic_DNA"/>
</dbReference>
<protein>
    <submittedName>
        <fullName evidence="3">Acetophenone carboxylase delta subunit</fullName>
        <ecNumber evidence="3">6.4.1.8</ecNumber>
    </submittedName>
</protein>
<dbReference type="GO" id="GO:0017168">
    <property type="term" value="F:5-oxoprolinase (ATP-hydrolyzing) activity"/>
    <property type="evidence" value="ECO:0007669"/>
    <property type="project" value="TreeGrafter"/>
</dbReference>
<feature type="compositionally biased region" description="Basic and acidic residues" evidence="1">
    <location>
        <begin position="534"/>
        <end position="549"/>
    </location>
</feature>
<proteinExistence type="predicted"/>
<name>A0A9E6XVH2_9ACTN</name>
<dbReference type="GO" id="GO:0016874">
    <property type="term" value="F:ligase activity"/>
    <property type="evidence" value="ECO:0007669"/>
    <property type="project" value="UniProtKB-KW"/>
</dbReference>
<dbReference type="Pfam" id="PF02538">
    <property type="entry name" value="Hydantoinase_B"/>
    <property type="match status" value="1"/>
</dbReference>
<dbReference type="GO" id="GO:0006749">
    <property type="term" value="P:glutathione metabolic process"/>
    <property type="evidence" value="ECO:0007669"/>
    <property type="project" value="TreeGrafter"/>
</dbReference>
<evidence type="ECO:0000259" key="2">
    <source>
        <dbReference type="Pfam" id="PF02538"/>
    </source>
</evidence>
<accession>A0A9E6XVH2</accession>
<evidence type="ECO:0000256" key="1">
    <source>
        <dbReference type="SAM" id="MobiDB-lite"/>
    </source>
</evidence>
<keyword evidence="4" id="KW-1185">Reference proteome</keyword>
<keyword evidence="3" id="KW-0436">Ligase</keyword>
<dbReference type="PANTHER" id="PTHR11365:SF23">
    <property type="entry name" value="HYPOTHETICAL 5-OXOPROLINASE (EUROFUNG)-RELATED"/>
    <property type="match status" value="1"/>
</dbReference>
<dbReference type="KEGG" id="sbae:DSM104329_00899"/>
<dbReference type="InterPro" id="IPR003692">
    <property type="entry name" value="Hydantoinase_B"/>
</dbReference>
<reference evidence="3" key="1">
    <citation type="journal article" date="2022" name="Int. J. Syst. Evol. Microbiol.">
        <title>Pseudomonas aegrilactucae sp. nov. and Pseudomonas morbosilactucae sp. nov., pathogens causing bacterial rot of lettuce in Japan.</title>
        <authorList>
            <person name="Sawada H."/>
            <person name="Fujikawa T."/>
            <person name="Satou M."/>
        </authorList>
    </citation>
    <scope>NUCLEOTIDE SEQUENCE</scope>
    <source>
        <strain evidence="3">0166_1</strain>
    </source>
</reference>
<dbReference type="EC" id="6.4.1.8" evidence="3"/>
<dbReference type="PANTHER" id="PTHR11365">
    <property type="entry name" value="5-OXOPROLINASE RELATED"/>
    <property type="match status" value="1"/>
</dbReference>
<dbReference type="RefSeq" id="WP_259314193.1">
    <property type="nucleotide sequence ID" value="NZ_CP087164.1"/>
</dbReference>
<dbReference type="GO" id="GO:0005829">
    <property type="term" value="C:cytosol"/>
    <property type="evidence" value="ECO:0007669"/>
    <property type="project" value="TreeGrafter"/>
</dbReference>
<sequence length="571" mass="61463">MVSAGGSRTAVDPIAREVIQNRMIAIVREMSVALQRAAYSPIICEVKDFSSVLLRPNGDVMAQAEGIPVFLGSMQQTLAPVLERYPLAEMRPGDVFISNDPYTANGTHKNDINLLKPIFWEGRPVVFAVTKGHWTDIGGKDPGSWSADATNTYQEGVTVPPLRLYHAGERNEELLELLLASVRMRDDNLGDLMAQLSACHVAEVRVHEMLEKYGPALVGACVESLFDYVEAHVRSEIAKVPDGTYTAEDFLDSDGVSDEPVRVVVHVTIDGSDVAFDLTDCDAQRPGSCGNCSRVVAEASLRVAMKCLLGPQLAANQGFYRPMSLTTRPGTITDPIHPAAGTTADNLVRALIEGVFSALAPVLPDQVQAGIFGGVQAMVIAGVDPRHGQPYIHFMPYAGGWGARSSKDGINGLCPILNGDNDNVPVEVTEAKFPLLVERYELIEDSGGPGRFRGGLGIRTDYRVRSEGAMVSCVMSRWRFAPPGLFGGGDGMCSSLVLYADGDRAENSPMLGGRGVERDCLISHRVGGGGGFGDPRERDPERVRSDVREGYVSAAAAERDYGLDADRLRAS</sequence>
<feature type="domain" description="Hydantoinase B/oxoprolinase" evidence="2">
    <location>
        <begin position="12"/>
        <end position="535"/>
    </location>
</feature>
<organism evidence="3 4">
    <name type="scientific">Capillimicrobium parvum</name>
    <dbReference type="NCBI Taxonomy" id="2884022"/>
    <lineage>
        <taxon>Bacteria</taxon>
        <taxon>Bacillati</taxon>
        <taxon>Actinomycetota</taxon>
        <taxon>Thermoleophilia</taxon>
        <taxon>Solirubrobacterales</taxon>
        <taxon>Capillimicrobiaceae</taxon>
        <taxon>Capillimicrobium</taxon>
    </lineage>
</organism>
<evidence type="ECO:0000313" key="4">
    <source>
        <dbReference type="Proteomes" id="UP001162834"/>
    </source>
</evidence>
<evidence type="ECO:0000313" key="3">
    <source>
        <dbReference type="EMBL" id="UGS34521.1"/>
    </source>
</evidence>
<gene>
    <name evidence="3" type="primary">apc4_6</name>
    <name evidence="3" type="ORF">DSM104329_00899</name>
</gene>